<accession>A0ABW4IDK6</accession>
<dbReference type="RefSeq" id="WP_379662884.1">
    <property type="nucleotide sequence ID" value="NZ_JBHUDG010000017.1"/>
</dbReference>
<dbReference type="CDD" id="cd14251">
    <property type="entry name" value="PL-6"/>
    <property type="match status" value="1"/>
</dbReference>
<organism evidence="1 2">
    <name type="scientific">Pseudopedobacter beijingensis</name>
    <dbReference type="NCBI Taxonomy" id="1207056"/>
    <lineage>
        <taxon>Bacteria</taxon>
        <taxon>Pseudomonadati</taxon>
        <taxon>Bacteroidota</taxon>
        <taxon>Sphingobacteriia</taxon>
        <taxon>Sphingobacteriales</taxon>
        <taxon>Sphingobacteriaceae</taxon>
        <taxon>Pseudopedobacter</taxon>
    </lineage>
</organism>
<gene>
    <name evidence="1" type="ORF">ACFSAH_11500</name>
</gene>
<dbReference type="Gene3D" id="2.160.20.10">
    <property type="entry name" value="Single-stranded right-handed beta-helix, Pectin lyase-like"/>
    <property type="match status" value="1"/>
</dbReference>
<dbReference type="Pfam" id="PF14592">
    <property type="entry name" value="Chondroitinas_B"/>
    <property type="match status" value="1"/>
</dbReference>
<proteinExistence type="predicted"/>
<dbReference type="InterPro" id="IPR012334">
    <property type="entry name" value="Pectin_lyas_fold"/>
</dbReference>
<dbReference type="Proteomes" id="UP001597118">
    <property type="component" value="Unassembled WGS sequence"/>
</dbReference>
<sequence length="491" mass="55491">MPQAQATEIVASSVEEVYHKVEKLRAGDTLLLDDGVYKDIKLIINHSGTPGKHIVVRAKNGGKVFFTGDAKVELRGQYIVLQDIYFKDGNRDRTQWKSHGPGLVALYNSYNRITGCVFHAFDEANSAYITTSIPESGKVPQHCRIDHCVFTDKVTFDQVINLNNRTKAEKTAKEEAVAMYHRIDHCFFSNPQKPGNAGGGIRIGYYRNDVGRCLVDSNLFVRQDSEPEIITSKSQENIYYANTFLNCQGTLNFRHGDNQIALNNFFISTDNLFGYGGMFIWGSGHTIAGNYFRLNKTLNSRGNAALYLNPGPEASEHALAFNIQLLNNVFDDNNGYAINFEPLIERRKEFSATSNLPFKQPYAITISGNVFKRQQYNFPVFLGSPKESRLSNNYAVGYPEAENSVYGMLRSPKNNEYYPVNYKSENYQVKNIDGIPLKVTELVNTGIKGKPLTWEEVKPLWLDEIPSEYYKKAELSSRSKAMLTRVIHQTN</sequence>
<keyword evidence="2" id="KW-1185">Reference proteome</keyword>
<reference evidence="2" key="1">
    <citation type="journal article" date="2019" name="Int. J. Syst. Evol. Microbiol.">
        <title>The Global Catalogue of Microorganisms (GCM) 10K type strain sequencing project: providing services to taxonomists for standard genome sequencing and annotation.</title>
        <authorList>
            <consortium name="The Broad Institute Genomics Platform"/>
            <consortium name="The Broad Institute Genome Sequencing Center for Infectious Disease"/>
            <person name="Wu L."/>
            <person name="Ma J."/>
        </authorList>
    </citation>
    <scope>NUCLEOTIDE SEQUENCE [LARGE SCALE GENOMIC DNA]</scope>
    <source>
        <strain evidence="2">CCUG 53762</strain>
    </source>
</reference>
<dbReference type="EMBL" id="JBHUDG010000017">
    <property type="protein sequence ID" value="MFD1630507.1"/>
    <property type="molecule type" value="Genomic_DNA"/>
</dbReference>
<evidence type="ECO:0000313" key="1">
    <source>
        <dbReference type="EMBL" id="MFD1630507.1"/>
    </source>
</evidence>
<dbReference type="InterPro" id="IPR039513">
    <property type="entry name" value="PL-6"/>
</dbReference>
<dbReference type="SUPFAM" id="SSF51126">
    <property type="entry name" value="Pectin lyase-like"/>
    <property type="match status" value="1"/>
</dbReference>
<dbReference type="InterPro" id="IPR011050">
    <property type="entry name" value="Pectin_lyase_fold/virulence"/>
</dbReference>
<name>A0ABW4IDK6_9SPHI</name>
<protein>
    <submittedName>
        <fullName evidence="1">Chondroitinase-B domain-containing protein</fullName>
    </submittedName>
</protein>
<evidence type="ECO:0000313" key="2">
    <source>
        <dbReference type="Proteomes" id="UP001597118"/>
    </source>
</evidence>
<comment type="caution">
    <text evidence="1">The sequence shown here is derived from an EMBL/GenBank/DDBJ whole genome shotgun (WGS) entry which is preliminary data.</text>
</comment>